<name>A0AAV4M778_CAEEX</name>
<dbReference type="AlphaFoldDB" id="A0AAV4M778"/>
<proteinExistence type="predicted"/>
<feature type="region of interest" description="Disordered" evidence="1">
    <location>
        <begin position="61"/>
        <end position="84"/>
    </location>
</feature>
<comment type="caution">
    <text evidence="2">The sequence shown here is derived from an EMBL/GenBank/DDBJ whole genome shotgun (WGS) entry which is preliminary data.</text>
</comment>
<dbReference type="Proteomes" id="UP001054945">
    <property type="component" value="Unassembled WGS sequence"/>
</dbReference>
<accession>A0AAV4M778</accession>
<dbReference type="EMBL" id="BPLR01019447">
    <property type="protein sequence ID" value="GIX67952.1"/>
    <property type="molecule type" value="Genomic_DNA"/>
</dbReference>
<reference evidence="2 3" key="1">
    <citation type="submission" date="2021-06" db="EMBL/GenBank/DDBJ databases">
        <title>Caerostris extrusa draft genome.</title>
        <authorList>
            <person name="Kono N."/>
            <person name="Arakawa K."/>
        </authorList>
    </citation>
    <scope>NUCLEOTIDE SEQUENCE [LARGE SCALE GENOMIC DNA]</scope>
</reference>
<protein>
    <submittedName>
        <fullName evidence="2">Uncharacterized protein</fullName>
    </submittedName>
</protein>
<keyword evidence="3" id="KW-1185">Reference proteome</keyword>
<organism evidence="2 3">
    <name type="scientific">Caerostris extrusa</name>
    <name type="common">Bark spider</name>
    <name type="synonym">Caerostris bankana</name>
    <dbReference type="NCBI Taxonomy" id="172846"/>
    <lineage>
        <taxon>Eukaryota</taxon>
        <taxon>Metazoa</taxon>
        <taxon>Ecdysozoa</taxon>
        <taxon>Arthropoda</taxon>
        <taxon>Chelicerata</taxon>
        <taxon>Arachnida</taxon>
        <taxon>Araneae</taxon>
        <taxon>Araneomorphae</taxon>
        <taxon>Entelegynae</taxon>
        <taxon>Araneoidea</taxon>
        <taxon>Araneidae</taxon>
        <taxon>Caerostris</taxon>
    </lineage>
</organism>
<evidence type="ECO:0000313" key="3">
    <source>
        <dbReference type="Proteomes" id="UP001054945"/>
    </source>
</evidence>
<sequence length="150" mass="17611">MHSIVIPTQLRTFLSEINGTHYLLLRKHINKTLIHKNSSTEKKKEPYELIHCGNKRNCLTSNEIGNRRNRQRRRGEKYPPKDETERDRLQRVLLFSSDTIYAALEAICGHFSYAKEFTDLIYFSFGANEIQKRGQRFSCLLMVANSYRSV</sequence>
<evidence type="ECO:0000313" key="2">
    <source>
        <dbReference type="EMBL" id="GIX67952.1"/>
    </source>
</evidence>
<evidence type="ECO:0000256" key="1">
    <source>
        <dbReference type="SAM" id="MobiDB-lite"/>
    </source>
</evidence>
<gene>
    <name evidence="2" type="ORF">CEXT_160741</name>
</gene>